<organism evidence="2 3">
    <name type="scientific">Chitinimonas taiwanensis DSM 18899</name>
    <dbReference type="NCBI Taxonomy" id="1121279"/>
    <lineage>
        <taxon>Bacteria</taxon>
        <taxon>Pseudomonadati</taxon>
        <taxon>Pseudomonadota</taxon>
        <taxon>Betaproteobacteria</taxon>
        <taxon>Neisseriales</taxon>
        <taxon>Chitinibacteraceae</taxon>
        <taxon>Chitinimonas</taxon>
    </lineage>
</organism>
<protein>
    <submittedName>
        <fullName evidence="2">ABC-type amino acid transport substrate-binding protein</fullName>
    </submittedName>
</protein>
<dbReference type="Proteomes" id="UP000186513">
    <property type="component" value="Unassembled WGS sequence"/>
</dbReference>
<dbReference type="Gene3D" id="3.40.190.10">
    <property type="entry name" value="Periplasmic binding protein-like II"/>
    <property type="match status" value="2"/>
</dbReference>
<dbReference type="SUPFAM" id="SSF53850">
    <property type="entry name" value="Periplasmic binding protein-like II"/>
    <property type="match status" value="1"/>
</dbReference>
<dbReference type="AlphaFoldDB" id="A0A1K2HKW1"/>
<proteinExistence type="predicted"/>
<keyword evidence="3" id="KW-1185">Reference proteome</keyword>
<dbReference type="EMBL" id="FPKR01000008">
    <property type="protein sequence ID" value="SFZ76890.1"/>
    <property type="molecule type" value="Genomic_DNA"/>
</dbReference>
<evidence type="ECO:0000259" key="1">
    <source>
        <dbReference type="Pfam" id="PF00497"/>
    </source>
</evidence>
<dbReference type="STRING" id="1121279.SAMN02745887_02137"/>
<evidence type="ECO:0000313" key="3">
    <source>
        <dbReference type="Proteomes" id="UP000186513"/>
    </source>
</evidence>
<evidence type="ECO:0000313" key="2">
    <source>
        <dbReference type="EMBL" id="SFZ76890.1"/>
    </source>
</evidence>
<feature type="domain" description="Solute-binding protein family 3/N-terminal" evidence="1">
    <location>
        <begin position="22"/>
        <end position="239"/>
    </location>
</feature>
<gene>
    <name evidence="2" type="ORF">SAMN02745887_02137</name>
</gene>
<accession>A0A1K2HKW1</accession>
<dbReference type="InterPro" id="IPR001638">
    <property type="entry name" value="Solute-binding_3/MltF_N"/>
</dbReference>
<name>A0A1K2HKW1_9NEIS</name>
<dbReference type="Pfam" id="PF00497">
    <property type="entry name" value="SBP_bac_3"/>
    <property type="match status" value="1"/>
</dbReference>
<reference evidence="2 3" key="1">
    <citation type="submission" date="2016-11" db="EMBL/GenBank/DDBJ databases">
        <authorList>
            <person name="Jaros S."/>
            <person name="Januszkiewicz K."/>
            <person name="Wedrychowicz H."/>
        </authorList>
    </citation>
    <scope>NUCLEOTIDE SEQUENCE [LARGE SCALE GENOMIC DNA]</scope>
    <source>
        <strain evidence="2 3">DSM 18899</strain>
    </source>
</reference>
<dbReference type="OrthoDB" id="245568at2"/>
<sequence length="241" mass="27531">MRAVLHGIFLCWLSLTAWGETLRVGLGTNKPPYIFEAERRGLEFDLIDSAAREAGMQMEPFFAPMERLHLMLASGQIDAIATTNAQSGVSAHYSQAYIHYQNYAVSLAKRQLDIREIKDLGRYSVSAFPRARLLLGPEFGAMAARNPNYREEAQQITRNRLLYAGRVDVIVGDRRIIEYFRAEVAKQVDSRQPLSWHALFPATDYHVGFRNPEQRDRFDLGLLALRKSGQYALIEQRYASY</sequence>
<dbReference type="RefSeq" id="WP_072428658.1">
    <property type="nucleotide sequence ID" value="NZ_FPKR01000008.1"/>
</dbReference>